<organism evidence="8 9">
    <name type="scientific">Alloalcanivorax marinus</name>
    <dbReference type="NCBI Taxonomy" id="1177169"/>
    <lineage>
        <taxon>Bacteria</taxon>
        <taxon>Pseudomonadati</taxon>
        <taxon>Pseudomonadota</taxon>
        <taxon>Gammaproteobacteria</taxon>
        <taxon>Oceanospirillales</taxon>
        <taxon>Alcanivoracaceae</taxon>
        <taxon>Alloalcanivorax</taxon>
    </lineage>
</organism>
<sequence length="329" mass="36421">METLQETTARRTDAGAIPVIDFGPFLHGGAEDRKAVAAAMRQASADWGFFYLANHGVPEPLLDRSFQASRRFFALPYEEKMGVAWQSASSNRGYVAVRRERLDASKPGDLKEAFNAGPEPAEDSLAEEERPYRENRWPARPEDFRDTVLDLMDGCVAAANRVLEAFAVALDLPDGFFIDTHDQLHHTLRLLHYPPLPKGYTPQAGEKRAGAHTDYGSITLLFQHGVAGLEVRTRSGEWITAPPIPGTVVVNTGDLMQRWTNDVFCSTPHRVSPFVSGDSPGRYSIAFFCHPNPDAEIRCIESCADADHPSRYPPILAGEHLMAKLNATY</sequence>
<reference evidence="8" key="1">
    <citation type="submission" date="2021-10" db="EMBL/GenBank/DDBJ databases">
        <title>The diversity and Nitrogen Metabolism of Culturable Nitrate-Utilizing Bacteria Within the Oxygen Minimum Zone of the Changjiang (Yangtze River)Estuary.</title>
        <authorList>
            <person name="Zhang D."/>
            <person name="Zheng J."/>
            <person name="Liu S."/>
            <person name="He W."/>
        </authorList>
    </citation>
    <scope>NUCLEOTIDE SEQUENCE</scope>
    <source>
        <strain evidence="8">FXH-223</strain>
    </source>
</reference>
<feature type="domain" description="Fe2OG dioxygenase" evidence="7">
    <location>
        <begin position="184"/>
        <end position="291"/>
    </location>
</feature>
<dbReference type="Gene3D" id="2.60.120.330">
    <property type="entry name" value="B-lactam Antibiotic, Isopenicillin N Synthase, Chain"/>
    <property type="match status" value="1"/>
</dbReference>
<evidence type="ECO:0000256" key="6">
    <source>
        <dbReference type="SAM" id="MobiDB-lite"/>
    </source>
</evidence>
<keyword evidence="9" id="KW-1185">Reference proteome</keyword>
<dbReference type="FunFam" id="2.60.120.330:FF:000038">
    <property type="entry name" value="Si:dkey-10o6.2"/>
    <property type="match status" value="1"/>
</dbReference>
<dbReference type="PRINTS" id="PR00682">
    <property type="entry name" value="IPNSYNTHASE"/>
</dbReference>
<evidence type="ECO:0000256" key="5">
    <source>
        <dbReference type="RuleBase" id="RU003682"/>
    </source>
</evidence>
<dbReference type="PANTHER" id="PTHR10209">
    <property type="entry name" value="OXIDOREDUCTASE, 2OG-FE II OXYGENASE FAMILY PROTEIN"/>
    <property type="match status" value="1"/>
</dbReference>
<feature type="region of interest" description="Disordered" evidence="6">
    <location>
        <begin position="107"/>
        <end position="133"/>
    </location>
</feature>
<dbReference type="SUPFAM" id="SSF51197">
    <property type="entry name" value="Clavaminate synthase-like"/>
    <property type="match status" value="1"/>
</dbReference>
<dbReference type="Pfam" id="PF14226">
    <property type="entry name" value="DIOX_N"/>
    <property type="match status" value="1"/>
</dbReference>
<dbReference type="PANTHER" id="PTHR10209:SF881">
    <property type="entry name" value="FI07970P-RELATED"/>
    <property type="match status" value="1"/>
</dbReference>
<evidence type="ECO:0000256" key="2">
    <source>
        <dbReference type="ARBA" id="ARBA00022723"/>
    </source>
</evidence>
<gene>
    <name evidence="8" type="ORF">LL252_16585</name>
</gene>
<proteinExistence type="inferred from homology"/>
<comment type="caution">
    <text evidence="8">The sequence shown here is derived from an EMBL/GenBank/DDBJ whole genome shotgun (WGS) entry which is preliminary data.</text>
</comment>
<dbReference type="InterPro" id="IPR005123">
    <property type="entry name" value="Oxoglu/Fe-dep_dioxygenase_dom"/>
</dbReference>
<keyword evidence="2 5" id="KW-0479">Metal-binding</keyword>
<dbReference type="EMBL" id="JAJGNA010000030">
    <property type="protein sequence ID" value="MCC4310189.1"/>
    <property type="molecule type" value="Genomic_DNA"/>
</dbReference>
<dbReference type="InterPro" id="IPR044861">
    <property type="entry name" value="IPNS-like_FE2OG_OXY"/>
</dbReference>
<dbReference type="GO" id="GO:0016491">
    <property type="term" value="F:oxidoreductase activity"/>
    <property type="evidence" value="ECO:0007669"/>
    <property type="project" value="UniProtKB-KW"/>
</dbReference>
<dbReference type="RefSeq" id="WP_228234793.1">
    <property type="nucleotide sequence ID" value="NZ_JAJGNA010000030.1"/>
</dbReference>
<dbReference type="InterPro" id="IPR026992">
    <property type="entry name" value="DIOX_N"/>
</dbReference>
<evidence type="ECO:0000256" key="1">
    <source>
        <dbReference type="ARBA" id="ARBA00008056"/>
    </source>
</evidence>
<dbReference type="Proteomes" id="UP001108027">
    <property type="component" value="Unassembled WGS sequence"/>
</dbReference>
<evidence type="ECO:0000256" key="4">
    <source>
        <dbReference type="ARBA" id="ARBA00023004"/>
    </source>
</evidence>
<evidence type="ECO:0000313" key="9">
    <source>
        <dbReference type="Proteomes" id="UP001108027"/>
    </source>
</evidence>
<evidence type="ECO:0000256" key="3">
    <source>
        <dbReference type="ARBA" id="ARBA00023002"/>
    </source>
</evidence>
<keyword evidence="3 5" id="KW-0560">Oxidoreductase</keyword>
<protein>
    <recommendedName>
        <fullName evidence="7">Fe2OG dioxygenase domain-containing protein</fullName>
    </recommendedName>
</protein>
<evidence type="ECO:0000313" key="8">
    <source>
        <dbReference type="EMBL" id="MCC4310189.1"/>
    </source>
</evidence>
<accession>A0A9Q3URC3</accession>
<dbReference type="PROSITE" id="PS51471">
    <property type="entry name" value="FE2OG_OXY"/>
    <property type="match status" value="1"/>
</dbReference>
<comment type="similarity">
    <text evidence="1 5">Belongs to the iron/ascorbate-dependent oxidoreductase family.</text>
</comment>
<dbReference type="AlphaFoldDB" id="A0A9Q3URC3"/>
<evidence type="ECO:0000259" key="7">
    <source>
        <dbReference type="PROSITE" id="PS51471"/>
    </source>
</evidence>
<dbReference type="Pfam" id="PF03171">
    <property type="entry name" value="2OG-FeII_Oxy"/>
    <property type="match status" value="1"/>
</dbReference>
<name>A0A9Q3URC3_9GAMM</name>
<dbReference type="InterPro" id="IPR027443">
    <property type="entry name" value="IPNS-like_sf"/>
</dbReference>
<keyword evidence="4 5" id="KW-0408">Iron</keyword>
<dbReference type="GO" id="GO:0046872">
    <property type="term" value="F:metal ion binding"/>
    <property type="evidence" value="ECO:0007669"/>
    <property type="project" value="UniProtKB-KW"/>
</dbReference>